<feature type="domain" description="CagE TrbE VirB component of type IV transporter system central" evidence="4">
    <location>
        <begin position="222"/>
        <end position="439"/>
    </location>
</feature>
<keyword evidence="2" id="KW-0547">Nucleotide-binding</keyword>
<dbReference type="Proteomes" id="UP000256650">
    <property type="component" value="Unassembled WGS sequence"/>
</dbReference>
<dbReference type="PANTHER" id="PTHR30121:SF12">
    <property type="entry name" value="TYPE IV SECRETION SYSTEM PROTEIN CAGE"/>
    <property type="match status" value="1"/>
</dbReference>
<dbReference type="PANTHER" id="PTHR30121">
    <property type="entry name" value="UNCHARACTERIZED PROTEIN YJGR-RELATED"/>
    <property type="match status" value="1"/>
</dbReference>
<dbReference type="InterPro" id="IPR027417">
    <property type="entry name" value="P-loop_NTPase"/>
</dbReference>
<sequence>MMSFLKNFFSKNQRQEKPPKDSSKTELFSLINKILKEGDSIFTILQPKIFSMALENNIAQKYNEEIIVTSDKNLCIGFELFGYSYSAITPEEELSLSEARNRFFTSLGDDVAVSIVCKKEKILLDYIKPEIKNPYAKEIIDKWENLREAYQIVYYFIISTKSKAILGELNKFKDKFTKEKEEGNGISTIELDRIQKQTKSINYGLDQKANTLESIKQIVKNTLNEFKPRILSSDELINFFATYANMSKTNLKYSYELLTDCYITSDVEFKKDYIIFHTNRANSVIPRDENNNPLEPTQTSEKIYAKFISVKAYETENISSNISTAVLRENIEYSIFISCEVVPKEKALKHIKDKAIFAVQEAKEMLNALDQDIRSDREKLLETSYSILIHAPNLEELNEKTNHLKGVLENQYLAMIAETLNLAPLFFSFFPSRSNLNARKRSLQSSNLATMINLENDILGFNKNRWGNAPVTIFRHLSGSPYFFNFHATSGKEASGHTMIIGASGTGKTALTQFLMTNLFKYDVNIFAMDKMRGMHNFAKYIGGEYHDLDDEAGFKLNPFSLARTTENSNFLRAWLAMMIGIDEKDTQAINNIQDTLKRLEMVEHPNFKEFHNSLETQNDPSKLDLKMAYQPFLDSIFNHQEDALNFKEQLSILNMDAIIKDKTLAGLMAFYIFHKLSNNAKATNKGFFVFVDELKDYLNNEIMREKLLEAILEVRKINGSVMVATQDIGFFKNIPKGSSFINNMVNFLIYPTKNEQTLEDLRTMANLTGNEISFLNKTNPTERKILLKRGDYSAILDVNLSRLQGHLNVFSSDAGDVKNLKALKRAYGEKEWRELYIRGHRMPDEDY</sequence>
<evidence type="ECO:0000256" key="2">
    <source>
        <dbReference type="ARBA" id="ARBA00022741"/>
    </source>
</evidence>
<dbReference type="OrthoDB" id="9816422at2"/>
<proteinExistence type="inferred from homology"/>
<protein>
    <submittedName>
        <fullName evidence="5">AAA family ATPase</fullName>
    </submittedName>
</protein>
<dbReference type="SUPFAM" id="SSF52540">
    <property type="entry name" value="P-loop containing nucleoside triphosphate hydrolases"/>
    <property type="match status" value="1"/>
</dbReference>
<dbReference type="EMBL" id="NXLS01000001">
    <property type="protein sequence ID" value="RDU64572.1"/>
    <property type="molecule type" value="Genomic_DNA"/>
</dbReference>
<gene>
    <name evidence="5" type="ORF">CQA43_01895</name>
</gene>
<accession>A0A3D8IHC2</accession>
<evidence type="ECO:0000256" key="3">
    <source>
        <dbReference type="ARBA" id="ARBA00022840"/>
    </source>
</evidence>
<reference evidence="5 6" key="1">
    <citation type="submission" date="2018-04" db="EMBL/GenBank/DDBJ databases">
        <title>Novel Campyloabacter and Helicobacter Species and Strains.</title>
        <authorList>
            <person name="Mannion A.J."/>
            <person name="Shen Z."/>
            <person name="Fox J.G."/>
        </authorList>
    </citation>
    <scope>NUCLEOTIDE SEQUENCE [LARGE SCALE GENOMIC DNA]</scope>
    <source>
        <strain evidence="5 6">MIT 99-5101</strain>
    </source>
</reference>
<evidence type="ECO:0000259" key="4">
    <source>
        <dbReference type="Pfam" id="PF03135"/>
    </source>
</evidence>
<dbReference type="Pfam" id="PF03135">
    <property type="entry name" value="CagE_TrbE_VirB"/>
    <property type="match status" value="1"/>
</dbReference>
<comment type="similarity">
    <text evidence="1">Belongs to the TrbE/VirB4 family.</text>
</comment>
<dbReference type="Gene3D" id="3.40.50.300">
    <property type="entry name" value="P-loop containing nucleotide triphosphate hydrolases"/>
    <property type="match status" value="2"/>
</dbReference>
<evidence type="ECO:0000313" key="5">
    <source>
        <dbReference type="EMBL" id="RDU64572.1"/>
    </source>
</evidence>
<keyword evidence="3" id="KW-0067">ATP-binding</keyword>
<evidence type="ECO:0000256" key="1">
    <source>
        <dbReference type="ARBA" id="ARBA00006512"/>
    </source>
</evidence>
<dbReference type="InterPro" id="IPR051162">
    <property type="entry name" value="T4SS_component"/>
</dbReference>
<dbReference type="GO" id="GO:0005524">
    <property type="term" value="F:ATP binding"/>
    <property type="evidence" value="ECO:0007669"/>
    <property type="project" value="UniProtKB-KW"/>
</dbReference>
<comment type="caution">
    <text evidence="5">The sequence shown here is derived from an EMBL/GenBank/DDBJ whole genome shotgun (WGS) entry which is preliminary data.</text>
</comment>
<dbReference type="InterPro" id="IPR018145">
    <property type="entry name" value="CagE_TrbE_VirB_cntrl_dom"/>
</dbReference>
<organism evidence="5 6">
    <name type="scientific">Helicobacter ganmani</name>
    <dbReference type="NCBI Taxonomy" id="60246"/>
    <lineage>
        <taxon>Bacteria</taxon>
        <taxon>Pseudomonadati</taxon>
        <taxon>Campylobacterota</taxon>
        <taxon>Epsilonproteobacteria</taxon>
        <taxon>Campylobacterales</taxon>
        <taxon>Helicobacteraceae</taxon>
        <taxon>Helicobacter</taxon>
    </lineage>
</organism>
<keyword evidence="6" id="KW-1185">Reference proteome</keyword>
<name>A0A3D8IHC2_9HELI</name>
<dbReference type="AlphaFoldDB" id="A0A3D8IHC2"/>
<evidence type="ECO:0000313" key="6">
    <source>
        <dbReference type="Proteomes" id="UP000256650"/>
    </source>
</evidence>